<keyword evidence="4" id="KW-1185">Reference proteome</keyword>
<feature type="region of interest" description="Disordered" evidence="1">
    <location>
        <begin position="940"/>
        <end position="1061"/>
    </location>
</feature>
<dbReference type="CDD" id="cd00009">
    <property type="entry name" value="AAA"/>
    <property type="match status" value="1"/>
</dbReference>
<evidence type="ECO:0000259" key="2">
    <source>
        <dbReference type="Pfam" id="PF13401"/>
    </source>
</evidence>
<reference evidence="3 4" key="1">
    <citation type="submission" date="2022-12" db="EMBL/GenBank/DDBJ databases">
        <title>Chromosome-level genome of Tegillarca granosa.</title>
        <authorList>
            <person name="Kim J."/>
        </authorList>
    </citation>
    <scope>NUCLEOTIDE SEQUENCE [LARGE SCALE GENOMIC DNA]</scope>
    <source>
        <strain evidence="3">Teg-2019</strain>
        <tissue evidence="3">Adductor muscle</tissue>
    </source>
</reference>
<dbReference type="InterPro" id="IPR027417">
    <property type="entry name" value="P-loop_NTPase"/>
</dbReference>
<dbReference type="Gene3D" id="1.10.8.430">
    <property type="entry name" value="Helical domain of apoptotic protease-activating factors"/>
    <property type="match status" value="1"/>
</dbReference>
<dbReference type="Gene3D" id="1.25.40.10">
    <property type="entry name" value="Tetratricopeptide repeat domain"/>
    <property type="match status" value="1"/>
</dbReference>
<feature type="compositionally biased region" description="Basic and acidic residues" evidence="1">
    <location>
        <begin position="1033"/>
        <end position="1061"/>
    </location>
</feature>
<evidence type="ECO:0000313" key="4">
    <source>
        <dbReference type="Proteomes" id="UP001217089"/>
    </source>
</evidence>
<feature type="compositionally biased region" description="Basic and acidic residues" evidence="1">
    <location>
        <begin position="978"/>
        <end position="991"/>
    </location>
</feature>
<comment type="caution">
    <text evidence="3">The sequence shown here is derived from an EMBL/GenBank/DDBJ whole genome shotgun (WGS) entry which is preliminary data.</text>
</comment>
<dbReference type="SMART" id="SM00028">
    <property type="entry name" value="TPR"/>
    <property type="match status" value="4"/>
</dbReference>
<organism evidence="3 4">
    <name type="scientific">Tegillarca granosa</name>
    <name type="common">Malaysian cockle</name>
    <name type="synonym">Anadara granosa</name>
    <dbReference type="NCBI Taxonomy" id="220873"/>
    <lineage>
        <taxon>Eukaryota</taxon>
        <taxon>Metazoa</taxon>
        <taxon>Spiralia</taxon>
        <taxon>Lophotrochozoa</taxon>
        <taxon>Mollusca</taxon>
        <taxon>Bivalvia</taxon>
        <taxon>Autobranchia</taxon>
        <taxon>Pteriomorphia</taxon>
        <taxon>Arcoida</taxon>
        <taxon>Arcoidea</taxon>
        <taxon>Arcidae</taxon>
        <taxon>Tegillarca</taxon>
    </lineage>
</organism>
<dbReference type="InterPro" id="IPR044974">
    <property type="entry name" value="Disease_R_plants"/>
</dbReference>
<evidence type="ECO:0000313" key="3">
    <source>
        <dbReference type="EMBL" id="KAJ8315746.1"/>
    </source>
</evidence>
<feature type="domain" description="ORC1/DEAH AAA+ ATPase" evidence="2">
    <location>
        <begin position="156"/>
        <end position="274"/>
    </location>
</feature>
<evidence type="ECO:0000256" key="1">
    <source>
        <dbReference type="SAM" id="MobiDB-lite"/>
    </source>
</evidence>
<dbReference type="SUPFAM" id="SSF52540">
    <property type="entry name" value="P-loop containing nucleoside triphosphate hydrolases"/>
    <property type="match status" value="1"/>
</dbReference>
<dbReference type="Proteomes" id="UP001217089">
    <property type="component" value="Unassembled WGS sequence"/>
</dbReference>
<dbReference type="InterPro" id="IPR011990">
    <property type="entry name" value="TPR-like_helical_dom_sf"/>
</dbReference>
<dbReference type="PANTHER" id="PTHR23155:SF1052">
    <property type="entry name" value="DISEASE RESISTANCE PROTEIN RPM1"/>
    <property type="match status" value="1"/>
</dbReference>
<feature type="compositionally biased region" description="Basic residues" evidence="1">
    <location>
        <begin position="992"/>
        <end position="1012"/>
    </location>
</feature>
<dbReference type="Pfam" id="PF13401">
    <property type="entry name" value="AAA_22"/>
    <property type="match status" value="1"/>
</dbReference>
<dbReference type="EMBL" id="JARBDR010000337">
    <property type="protein sequence ID" value="KAJ8315746.1"/>
    <property type="molecule type" value="Genomic_DNA"/>
</dbReference>
<proteinExistence type="predicted"/>
<dbReference type="InterPro" id="IPR042197">
    <property type="entry name" value="Apaf_helical"/>
</dbReference>
<dbReference type="PANTHER" id="PTHR23155">
    <property type="entry name" value="DISEASE RESISTANCE PROTEIN RP"/>
    <property type="match status" value="1"/>
</dbReference>
<feature type="compositionally biased region" description="Basic and acidic residues" evidence="1">
    <location>
        <begin position="1013"/>
        <end position="1023"/>
    </location>
</feature>
<protein>
    <recommendedName>
        <fullName evidence="2">ORC1/DEAH AAA+ ATPase domain-containing protein</fullName>
    </recommendedName>
</protein>
<gene>
    <name evidence="3" type="ORF">KUTeg_007896</name>
</gene>
<dbReference type="InterPro" id="IPR049945">
    <property type="entry name" value="AAA_22"/>
</dbReference>
<dbReference type="Gene3D" id="3.40.50.300">
    <property type="entry name" value="P-loop containing nucleotide triphosphate hydrolases"/>
    <property type="match status" value="1"/>
</dbReference>
<feature type="compositionally biased region" description="Low complexity" evidence="1">
    <location>
        <begin position="953"/>
        <end position="967"/>
    </location>
</feature>
<accession>A0ABQ9FHU5</accession>
<sequence>MEDFEDNENIAFDDVSRIHPWDAIVQDLINEFGGNNLLFEELKNLSKTQIGPENFRNIYNAQEYFECIKNNFEDESDMISFLINVTDYMQLHVDCGRIKVSKRIKEYKQKLEEVRRERQKQGVYSDKDFVGRKRDIEEIVGLLSEQNPAFKGVSSCGQGGMGKTSLAREVCYRLKCSRIKWIPKKIELREVSSLTDMLRATLSTLKQSNHSVDVDDLKQQLFGYLKSCDRKIVLFFDNIDDIMAKEKNAIISFFKELLFLLNDMDNCMIRVIITSREKLLSEDELLTRVLKSIFPRTEQRLNEMVKEYELKPLTDSESLELFEKCTKGRVVPIKEEDASVIVQLCGNCPLAIRTISDTLRYNLISAQDIITRIRGSLSTDTFGVTDCLHQSFCTLDKIYQFKLIQITVFKTAGFTTEAAMFVLDISETFTAKTEMLYLKSRHLIEIEDLTLLADDSDSEFRNRDNVRYSIHPLVFKYLQGRKEHDTELLKEPMQNANIKFLVYYEKKINDIGREQFQNYLKAQKIISDHSSHIISFYHMLHEYPHSLVTEHKDAKRSDVMLSNKRIGDLADILLNDQKKFKLLNKWISAAERDGDALEAMFWKIEKASKFFDMDRTEHAKEVLAEIEPELFCFDGNHREETLCFVQAMFYFLRGRCLVTESKTAEGIENFKNAKRLFKTKQVKRFYRDCLANCYNSIGSAYYNKSPQPDIVSARKYHEKALKKASEMSTENMNCDIPAFLTNIGTCFFREGISCLNFNKEIEADAKFNKAKEYFDKAIRLDVEMKLDKSKSYVQKLTNRADLHLLMKNYEAALKDATTALKLGKEILRQPHVQLTLTAHRTGEIQRNYAREEYKKDKDHAYEMFECAAEIYKEVAAMIKDGGLPLDHEEYPRIKHNHLDILKQLRDGEKMKIYIKFYEDFENRKFAHISEMKRSMKKTEKYFPTRDELDMGEDSSSSSSSDEANSDVSDTESSSIDDVPEKTAKLDRDGNKKHMKRPGRNKKTHPKRQMVHKTTKEVSIKEQSIKSNIRKRKRDEDKKSQRDEDKTSEPVESVQKKTDLLDYCHII</sequence>
<dbReference type="SUPFAM" id="SSF48452">
    <property type="entry name" value="TPR-like"/>
    <property type="match status" value="2"/>
</dbReference>
<dbReference type="PRINTS" id="PR00364">
    <property type="entry name" value="DISEASERSIST"/>
</dbReference>
<name>A0ABQ9FHU5_TEGGR</name>
<dbReference type="InterPro" id="IPR019734">
    <property type="entry name" value="TPR_rpt"/>
</dbReference>